<dbReference type="RefSeq" id="XP_049146514.1">
    <property type="nucleotide sequence ID" value="XM_049289369.1"/>
</dbReference>
<accession>A0A9Q8SWL5</accession>
<dbReference type="GeneID" id="73344379"/>
<dbReference type="KEGG" id="clup:CLUP02_10393"/>
<feature type="compositionally biased region" description="Polar residues" evidence="1">
    <location>
        <begin position="47"/>
        <end position="61"/>
    </location>
</feature>
<proteinExistence type="predicted"/>
<protein>
    <submittedName>
        <fullName evidence="2">Cytochrome b5-like Heme/Steroid binding domain-containing protein</fullName>
    </submittedName>
</protein>
<evidence type="ECO:0000256" key="1">
    <source>
        <dbReference type="SAM" id="MobiDB-lite"/>
    </source>
</evidence>
<gene>
    <name evidence="2" type="ORF">CLUP02_10393</name>
</gene>
<feature type="region of interest" description="Disordered" evidence="1">
    <location>
        <begin position="1"/>
        <end position="113"/>
    </location>
</feature>
<organism evidence="2 3">
    <name type="scientific">Colletotrichum lupini</name>
    <dbReference type="NCBI Taxonomy" id="145971"/>
    <lineage>
        <taxon>Eukaryota</taxon>
        <taxon>Fungi</taxon>
        <taxon>Dikarya</taxon>
        <taxon>Ascomycota</taxon>
        <taxon>Pezizomycotina</taxon>
        <taxon>Sordariomycetes</taxon>
        <taxon>Hypocreomycetidae</taxon>
        <taxon>Glomerellales</taxon>
        <taxon>Glomerellaceae</taxon>
        <taxon>Colletotrichum</taxon>
        <taxon>Colletotrichum acutatum species complex</taxon>
    </lineage>
</organism>
<dbReference type="AlphaFoldDB" id="A0A9Q8SWL5"/>
<dbReference type="Proteomes" id="UP000830671">
    <property type="component" value="Chromosome 5"/>
</dbReference>
<sequence>MLLSKLNRPRGASLTRGGPPSGPNSPAPYPVIGSHSPPLNHPVDAQSALSTMMSRLNTRPRSGSAAMSSTSHHHHQAMGGGLVRSRSTMSMGSAGAMSGGRAAAGHVPQRSTSSLRALKLRSVMEQSEERVAPTF</sequence>
<evidence type="ECO:0000313" key="3">
    <source>
        <dbReference type="Proteomes" id="UP000830671"/>
    </source>
</evidence>
<evidence type="ECO:0000313" key="2">
    <source>
        <dbReference type="EMBL" id="UQC84897.1"/>
    </source>
</evidence>
<feature type="compositionally biased region" description="Low complexity" evidence="1">
    <location>
        <begin position="84"/>
        <end position="105"/>
    </location>
</feature>
<dbReference type="EMBL" id="CP019477">
    <property type="protein sequence ID" value="UQC84897.1"/>
    <property type="molecule type" value="Genomic_DNA"/>
</dbReference>
<keyword evidence="3" id="KW-1185">Reference proteome</keyword>
<feature type="compositionally biased region" description="Pro residues" evidence="1">
    <location>
        <begin position="20"/>
        <end position="29"/>
    </location>
</feature>
<name>A0A9Q8SWL5_9PEZI</name>
<reference evidence="2" key="1">
    <citation type="journal article" date="2021" name="Mol. Plant Microbe Interact.">
        <title>Complete Genome Sequence of the Plant-Pathogenic Fungus Colletotrichum lupini.</title>
        <authorList>
            <person name="Baroncelli R."/>
            <person name="Pensec F."/>
            <person name="Da Lio D."/>
            <person name="Boufleur T."/>
            <person name="Vicente I."/>
            <person name="Sarrocco S."/>
            <person name="Picot A."/>
            <person name="Baraldi E."/>
            <person name="Sukno S."/>
            <person name="Thon M."/>
            <person name="Le Floch G."/>
        </authorList>
    </citation>
    <scope>NUCLEOTIDE SEQUENCE</scope>
    <source>
        <strain evidence="2">IMI 504893</strain>
    </source>
</reference>